<dbReference type="PANTHER" id="PTHR21485:SF6">
    <property type="entry name" value="N-ACYLNEURAMINATE CYTIDYLYLTRANSFERASE-RELATED"/>
    <property type="match status" value="1"/>
</dbReference>
<protein>
    <submittedName>
        <fullName evidence="1">CMP-N-acetylneuraminic acid synthetase</fullName>
    </submittedName>
</protein>
<dbReference type="Pfam" id="PF02348">
    <property type="entry name" value="CTP_transf_3"/>
    <property type="match status" value="1"/>
</dbReference>
<dbReference type="RefSeq" id="WP_120187641.1">
    <property type="nucleotide sequence ID" value="NZ_RAQM01000013.1"/>
</dbReference>
<proteinExistence type="predicted"/>
<comment type="caution">
    <text evidence="1">The sequence shown here is derived from an EMBL/GenBank/DDBJ whole genome shotgun (WGS) entry which is preliminary data.</text>
</comment>
<evidence type="ECO:0000313" key="2">
    <source>
        <dbReference type="Proteomes" id="UP000285780"/>
    </source>
</evidence>
<dbReference type="InterPro" id="IPR029044">
    <property type="entry name" value="Nucleotide-diphossugar_trans"/>
</dbReference>
<dbReference type="SUPFAM" id="SSF53448">
    <property type="entry name" value="Nucleotide-diphospho-sugar transferases"/>
    <property type="match status" value="1"/>
</dbReference>
<dbReference type="Proteomes" id="UP000285780">
    <property type="component" value="Unassembled WGS sequence"/>
</dbReference>
<dbReference type="EMBL" id="RAQM01000013">
    <property type="protein sequence ID" value="RKF02812.1"/>
    <property type="molecule type" value="Genomic_DNA"/>
</dbReference>
<keyword evidence="2" id="KW-1185">Reference proteome</keyword>
<name>A0A420DYD7_9FLAO</name>
<dbReference type="Gene3D" id="3.90.550.10">
    <property type="entry name" value="Spore Coat Polysaccharide Biosynthesis Protein SpsA, Chain A"/>
    <property type="match status" value="1"/>
</dbReference>
<evidence type="ECO:0000313" key="1">
    <source>
        <dbReference type="EMBL" id="RKF02812.1"/>
    </source>
</evidence>
<dbReference type="PANTHER" id="PTHR21485">
    <property type="entry name" value="HAD SUPERFAMILY MEMBERS CMAS AND KDSC"/>
    <property type="match status" value="1"/>
</dbReference>
<gene>
    <name evidence="1" type="ORF">C8N26_2660</name>
</gene>
<dbReference type="GO" id="GO:0008781">
    <property type="term" value="F:N-acylneuraminate cytidylyltransferase activity"/>
    <property type="evidence" value="ECO:0007669"/>
    <property type="project" value="TreeGrafter"/>
</dbReference>
<reference evidence="1 2" key="1">
    <citation type="submission" date="2018-09" db="EMBL/GenBank/DDBJ databases">
        <title>Genomic Encyclopedia of Archaeal and Bacterial Type Strains, Phase II (KMG-II): from individual species to whole genera.</title>
        <authorList>
            <person name="Goeker M."/>
        </authorList>
    </citation>
    <scope>NUCLEOTIDE SEQUENCE [LARGE SCALE GENOMIC DNA]</scope>
    <source>
        <strain evidence="1 2">DSM 16505</strain>
    </source>
</reference>
<dbReference type="CDD" id="cd02513">
    <property type="entry name" value="CMP-NeuAc_Synthase"/>
    <property type="match status" value="1"/>
</dbReference>
<accession>A0A420DYD7</accession>
<organism evidence="1 2">
    <name type="scientific">Tenacibaculum lutimaris</name>
    <dbReference type="NCBI Taxonomy" id="285258"/>
    <lineage>
        <taxon>Bacteria</taxon>
        <taxon>Pseudomonadati</taxon>
        <taxon>Bacteroidota</taxon>
        <taxon>Flavobacteriia</taxon>
        <taxon>Flavobacteriales</taxon>
        <taxon>Flavobacteriaceae</taxon>
        <taxon>Tenacibaculum</taxon>
    </lineage>
</organism>
<dbReference type="AlphaFoldDB" id="A0A420DYD7"/>
<dbReference type="InterPro" id="IPR003329">
    <property type="entry name" value="Cytidylyl_trans"/>
</dbReference>
<sequence length="229" mass="25683">MKIISIIPARGGSKGLPGKNIIDLAGKPLIAWTIEASLKSKYITKTVVSSEDDNILDIAKKNGSEILKRPKELALDTTPSEPVIEHVLNSIEDINKYNYLLLLQPTSPLRDAADIDSAIEKLKEKAATALISTKTIDNKILKAFKNNKKGYLEGVSNNDYPFMRRQDLPIVYMPNGAIYIVKVEDFLKSKQLFTDKTISFEMSVEKSLDIDTMEDLDRIKAFLRLLKVQ</sequence>
<dbReference type="InterPro" id="IPR050793">
    <property type="entry name" value="CMP-NeuNAc_synthase"/>
</dbReference>